<evidence type="ECO:0000313" key="3">
    <source>
        <dbReference type="Proteomes" id="UP001610334"/>
    </source>
</evidence>
<feature type="chain" id="PRO_5045988622" evidence="1">
    <location>
        <begin position="22"/>
        <end position="81"/>
    </location>
</feature>
<keyword evidence="1" id="KW-0732">Signal</keyword>
<reference evidence="2 3" key="1">
    <citation type="submission" date="2024-07" db="EMBL/GenBank/DDBJ databases">
        <title>Section-level genome sequencing and comparative genomics of Aspergillus sections Usti and Cavernicolus.</title>
        <authorList>
            <consortium name="Lawrence Berkeley National Laboratory"/>
            <person name="Nybo J.L."/>
            <person name="Vesth T.C."/>
            <person name="Theobald S."/>
            <person name="Frisvad J.C."/>
            <person name="Larsen T.O."/>
            <person name="Kjaerboelling I."/>
            <person name="Rothschild-Mancinelli K."/>
            <person name="Lyhne E.K."/>
            <person name="Kogle M.E."/>
            <person name="Barry K."/>
            <person name="Clum A."/>
            <person name="Na H."/>
            <person name="Ledsgaard L."/>
            <person name="Lin J."/>
            <person name="Lipzen A."/>
            <person name="Kuo A."/>
            <person name="Riley R."/>
            <person name="Mondo S."/>
            <person name="Labutti K."/>
            <person name="Haridas S."/>
            <person name="Pangalinan J."/>
            <person name="Salamov A.A."/>
            <person name="Simmons B.A."/>
            <person name="Magnuson J.K."/>
            <person name="Chen J."/>
            <person name="Drula E."/>
            <person name="Henrissat B."/>
            <person name="Wiebenga A."/>
            <person name="Lubbers R.J."/>
            <person name="Gomes A.C."/>
            <person name="Makela M.R."/>
            <person name="Stajich J."/>
            <person name="Grigoriev I.V."/>
            <person name="Mortensen U.H."/>
            <person name="De Vries R.P."/>
            <person name="Baker S.E."/>
            <person name="Andersen M.R."/>
        </authorList>
    </citation>
    <scope>NUCLEOTIDE SEQUENCE [LARGE SCALE GENOMIC DNA]</scope>
    <source>
        <strain evidence="2 3">CBS 588.65</strain>
    </source>
</reference>
<sequence length="81" mass="9135">MFKQWCFCSLLFRLDLSVCDQSPKGDPSFTKDFINYYLASASSVERRPRRQGKYLDTQVSAEENYLAGARTGAQMKRAGAG</sequence>
<keyword evidence="3" id="KW-1185">Reference proteome</keyword>
<evidence type="ECO:0000256" key="1">
    <source>
        <dbReference type="SAM" id="SignalP"/>
    </source>
</evidence>
<proteinExistence type="predicted"/>
<name>A0ABR4HVU0_9EURO</name>
<organism evidence="2 3">
    <name type="scientific">Aspergillus granulosus</name>
    <dbReference type="NCBI Taxonomy" id="176169"/>
    <lineage>
        <taxon>Eukaryota</taxon>
        <taxon>Fungi</taxon>
        <taxon>Dikarya</taxon>
        <taxon>Ascomycota</taxon>
        <taxon>Pezizomycotina</taxon>
        <taxon>Eurotiomycetes</taxon>
        <taxon>Eurotiomycetidae</taxon>
        <taxon>Eurotiales</taxon>
        <taxon>Aspergillaceae</taxon>
        <taxon>Aspergillus</taxon>
        <taxon>Aspergillus subgen. Nidulantes</taxon>
    </lineage>
</organism>
<evidence type="ECO:0000313" key="2">
    <source>
        <dbReference type="EMBL" id="KAL2819194.1"/>
    </source>
</evidence>
<dbReference type="Proteomes" id="UP001610334">
    <property type="component" value="Unassembled WGS sequence"/>
</dbReference>
<accession>A0ABR4HVU0</accession>
<comment type="caution">
    <text evidence="2">The sequence shown here is derived from an EMBL/GenBank/DDBJ whole genome shotgun (WGS) entry which is preliminary data.</text>
</comment>
<protein>
    <submittedName>
        <fullName evidence="2">Uncharacterized protein</fullName>
    </submittedName>
</protein>
<dbReference type="EMBL" id="JBFXLT010000011">
    <property type="protein sequence ID" value="KAL2819194.1"/>
    <property type="molecule type" value="Genomic_DNA"/>
</dbReference>
<feature type="signal peptide" evidence="1">
    <location>
        <begin position="1"/>
        <end position="21"/>
    </location>
</feature>
<gene>
    <name evidence="2" type="ORF">BJX63DRAFT_31439</name>
</gene>